<dbReference type="GO" id="GO:0046872">
    <property type="term" value="F:metal ion binding"/>
    <property type="evidence" value="ECO:0007669"/>
    <property type="project" value="UniProtKB-KW"/>
</dbReference>
<dbReference type="GO" id="GO:0016846">
    <property type="term" value="F:carbon-sulfur lyase activity"/>
    <property type="evidence" value="ECO:0007669"/>
    <property type="project" value="InterPro"/>
</dbReference>
<evidence type="ECO:0000256" key="2">
    <source>
        <dbReference type="ARBA" id="ARBA00022723"/>
    </source>
</evidence>
<dbReference type="PANTHER" id="PTHR33337:SF40">
    <property type="entry name" value="CENP-V_GFA DOMAIN-CONTAINING PROTEIN-RELATED"/>
    <property type="match status" value="1"/>
</dbReference>
<protein>
    <submittedName>
        <fullName evidence="6">GFA family protein</fullName>
    </submittedName>
</protein>
<keyword evidence="2" id="KW-0479">Metal-binding</keyword>
<evidence type="ECO:0000256" key="3">
    <source>
        <dbReference type="ARBA" id="ARBA00022833"/>
    </source>
</evidence>
<evidence type="ECO:0000259" key="5">
    <source>
        <dbReference type="PROSITE" id="PS51891"/>
    </source>
</evidence>
<sequence length="132" mass="14575">MQLYKASCLCGKITFSVGGFSLSAPHCHCSMCRKFHGAAFGTLVEVKSLNWISGKESLAEYQAPNGTIRTFCSHCGSSIGFRGKGISQENMEVAIALFDDNIPVKPSGHIYTHYKANWYDINDDLPRYDEGK</sequence>
<evidence type="ECO:0000313" key="7">
    <source>
        <dbReference type="Proteomes" id="UP000281112"/>
    </source>
</evidence>
<evidence type="ECO:0000256" key="1">
    <source>
        <dbReference type="ARBA" id="ARBA00005495"/>
    </source>
</evidence>
<dbReference type="Gene3D" id="3.90.1590.10">
    <property type="entry name" value="glutathione-dependent formaldehyde- activating enzyme (gfa)"/>
    <property type="match status" value="1"/>
</dbReference>
<dbReference type="RefSeq" id="WP_124935470.1">
    <property type="nucleotide sequence ID" value="NZ_RJVQ01000001.1"/>
</dbReference>
<name>A0A3N9TKM8_9VIBR</name>
<gene>
    <name evidence="6" type="ORF">EES38_01910</name>
</gene>
<evidence type="ECO:0000256" key="4">
    <source>
        <dbReference type="ARBA" id="ARBA00023239"/>
    </source>
</evidence>
<dbReference type="PANTHER" id="PTHR33337">
    <property type="entry name" value="GFA DOMAIN-CONTAINING PROTEIN"/>
    <property type="match status" value="1"/>
</dbReference>
<dbReference type="OrthoDB" id="9786619at2"/>
<dbReference type="EMBL" id="RJVQ01000001">
    <property type="protein sequence ID" value="RQW64820.1"/>
    <property type="molecule type" value="Genomic_DNA"/>
</dbReference>
<dbReference type="Pfam" id="PF04828">
    <property type="entry name" value="GFA"/>
    <property type="match status" value="1"/>
</dbReference>
<organism evidence="6 7">
    <name type="scientific">Vibrio viridaestus</name>
    <dbReference type="NCBI Taxonomy" id="2487322"/>
    <lineage>
        <taxon>Bacteria</taxon>
        <taxon>Pseudomonadati</taxon>
        <taxon>Pseudomonadota</taxon>
        <taxon>Gammaproteobacteria</taxon>
        <taxon>Vibrionales</taxon>
        <taxon>Vibrionaceae</taxon>
        <taxon>Vibrio</taxon>
    </lineage>
</organism>
<dbReference type="Proteomes" id="UP000281112">
    <property type="component" value="Unassembled WGS sequence"/>
</dbReference>
<comment type="similarity">
    <text evidence="1">Belongs to the Gfa family.</text>
</comment>
<keyword evidence="4" id="KW-0456">Lyase</keyword>
<comment type="caution">
    <text evidence="6">The sequence shown here is derived from an EMBL/GenBank/DDBJ whole genome shotgun (WGS) entry which is preliminary data.</text>
</comment>
<dbReference type="InterPro" id="IPR006913">
    <property type="entry name" value="CENP-V/GFA"/>
</dbReference>
<reference evidence="6 7" key="1">
    <citation type="submission" date="2018-11" db="EMBL/GenBank/DDBJ databases">
        <title>Vibrio LJC006 sp. nov., isolated from seawater during the bloom of the enteromorpha.</title>
        <authorList>
            <person name="Liang J."/>
        </authorList>
    </citation>
    <scope>NUCLEOTIDE SEQUENCE [LARGE SCALE GENOMIC DNA]</scope>
    <source>
        <strain evidence="6 7">LJC006</strain>
    </source>
</reference>
<feature type="domain" description="CENP-V/GFA" evidence="5">
    <location>
        <begin position="4"/>
        <end position="120"/>
    </location>
</feature>
<evidence type="ECO:0000313" key="6">
    <source>
        <dbReference type="EMBL" id="RQW64820.1"/>
    </source>
</evidence>
<proteinExistence type="inferred from homology"/>
<dbReference type="InterPro" id="IPR011057">
    <property type="entry name" value="Mss4-like_sf"/>
</dbReference>
<dbReference type="PROSITE" id="PS51891">
    <property type="entry name" value="CENP_V_GFA"/>
    <property type="match status" value="1"/>
</dbReference>
<keyword evidence="7" id="KW-1185">Reference proteome</keyword>
<keyword evidence="3" id="KW-0862">Zinc</keyword>
<dbReference type="SUPFAM" id="SSF51316">
    <property type="entry name" value="Mss4-like"/>
    <property type="match status" value="1"/>
</dbReference>
<dbReference type="AlphaFoldDB" id="A0A3N9TKM8"/>
<accession>A0A3N9TKM8</accession>